<dbReference type="Gene3D" id="1.20.1110.10">
    <property type="entry name" value="Calcium-transporting ATPase, transmembrane domain"/>
    <property type="match status" value="1"/>
</dbReference>
<protein>
    <submittedName>
        <fullName evidence="13">ATPase, P-type, transmembrane domain protein</fullName>
    </submittedName>
</protein>
<dbReference type="Pfam" id="PF13246">
    <property type="entry name" value="Cation_ATPase"/>
    <property type="match status" value="1"/>
</dbReference>
<evidence type="ECO:0000256" key="9">
    <source>
        <dbReference type="ARBA" id="ARBA00023242"/>
    </source>
</evidence>
<evidence type="ECO:0000256" key="11">
    <source>
        <dbReference type="SAM" id="Phobius"/>
    </source>
</evidence>
<dbReference type="GO" id="GO:0016887">
    <property type="term" value="F:ATP hydrolysis activity"/>
    <property type="evidence" value="ECO:0007669"/>
    <property type="project" value="InterPro"/>
</dbReference>
<dbReference type="STRING" id="1081103.A0A0B2X4K5"/>
<dbReference type="SUPFAM" id="SSF81653">
    <property type="entry name" value="Calcium ATPase, transduction domain A"/>
    <property type="match status" value="1"/>
</dbReference>
<feature type="transmembrane region" description="Helical" evidence="11">
    <location>
        <begin position="151"/>
        <end position="171"/>
    </location>
</feature>
<dbReference type="InterPro" id="IPR059000">
    <property type="entry name" value="ATPase_P-type_domA"/>
</dbReference>
<dbReference type="SFLD" id="SFLDG00002">
    <property type="entry name" value="C1.7:_P-type_atpase_like"/>
    <property type="match status" value="1"/>
</dbReference>
<evidence type="ECO:0000313" key="13">
    <source>
        <dbReference type="EMBL" id="KHO01254.1"/>
    </source>
</evidence>
<dbReference type="PRINTS" id="PR00121">
    <property type="entry name" value="NAKATPASE"/>
</dbReference>
<proteinExistence type="predicted"/>
<dbReference type="GO" id="GO:0000981">
    <property type="term" value="F:DNA-binding transcription factor activity, RNA polymerase II-specific"/>
    <property type="evidence" value="ECO:0007669"/>
    <property type="project" value="InterPro"/>
</dbReference>
<dbReference type="InterPro" id="IPR023299">
    <property type="entry name" value="ATPase_P-typ_cyto_dom_N"/>
</dbReference>
<dbReference type="Proteomes" id="UP000030816">
    <property type="component" value="Unassembled WGS sequence"/>
</dbReference>
<dbReference type="InterPro" id="IPR018303">
    <property type="entry name" value="ATPase_P-typ_P_site"/>
</dbReference>
<evidence type="ECO:0000256" key="3">
    <source>
        <dbReference type="ARBA" id="ARBA00022692"/>
    </source>
</evidence>
<keyword evidence="6" id="KW-1278">Translocase</keyword>
<evidence type="ECO:0000256" key="2">
    <source>
        <dbReference type="ARBA" id="ARBA00022475"/>
    </source>
</evidence>
<evidence type="ECO:0000256" key="10">
    <source>
        <dbReference type="SAM" id="MobiDB-lite"/>
    </source>
</evidence>
<dbReference type="Gene3D" id="3.40.1110.10">
    <property type="entry name" value="Calcium-transporting ATPase, cytoplasmic domain N"/>
    <property type="match status" value="1"/>
</dbReference>
<dbReference type="GO" id="GO:0005886">
    <property type="term" value="C:plasma membrane"/>
    <property type="evidence" value="ECO:0007669"/>
    <property type="project" value="UniProtKB-SubCell"/>
</dbReference>
<dbReference type="GeneID" id="63734710"/>
<dbReference type="SMART" id="SM00831">
    <property type="entry name" value="Cation_ATPase_N"/>
    <property type="match status" value="1"/>
</dbReference>
<feature type="transmembrane region" description="Helical" evidence="11">
    <location>
        <begin position="342"/>
        <end position="368"/>
    </location>
</feature>
<dbReference type="InterPro" id="IPR006068">
    <property type="entry name" value="ATPase_P-typ_cation-transptr_C"/>
</dbReference>
<dbReference type="Pfam" id="PF00122">
    <property type="entry name" value="E1-E2_ATPase"/>
    <property type="match status" value="1"/>
</dbReference>
<dbReference type="PANTHER" id="PTHR43294:SF21">
    <property type="entry name" value="CATION TRANSPORTING ATPASE"/>
    <property type="match status" value="1"/>
</dbReference>
<feature type="domain" description="Cation-transporting P-type ATPase N-terminal" evidence="12">
    <location>
        <begin position="99"/>
        <end position="172"/>
    </location>
</feature>
<sequence>MSLAKPEDSQAVDRVRWRDEEEGQGSRKSRSGTRLGRANSTDSLAIRSVHGRIMVDPAVTLPIQYRTVSYQIEESKGNEQQAEYIRPSEVEAKDLSSLQWHTITVAEVTDRLVTSTINGLSETQARRRLQEYGKNVPSPPKSNRILTMIGYFFKGFGGILLVGSILVFLAWKPLGKPPQLANLALAIVLLAVFFLQAAFTMFQDWSTSRVMSSIKAMLPEESHVVRDGQMVQVQAEDLVPGDLVAIKAGNKLPADLRFIEVSPDLKFDRSVLTGESRPIEATVDYTDTNYLETHNIGLQGTHCTIGSALGVVVATGDRTVFGRIATLTNEPKTTMTTLEREVLYFVYFICAIMLIMVAVVVIIWAVWLRRDYPNYINVPTLVVACVSVAIAFIPEGLPVALTAGLTITANLMKKNKILCKSLKTVETLGSVSVICSDKTGTLTQGKMAVTDCAIGTTALSMQQLHDAARSGNEKEKPDGVPIFGQLAALGALCNAAEMSAAQADAALASRPVFGDATDTAILKFSESFSQGNVEYFRSCWKRVFELAFNSKNKFMIRCFTIARPEALDRTLTTQDASRFQNNDLLLTIKGAPDVLVKRCSHYLATSGEVLELTQGAKATFESLQSMYSSQGKRCLFLGRKTVTGGKLQDGGDYEKSAVEEAKAGLTLVGLVAIVDPLRPEIRDVVSTLRGAGIRISMVTGDFALTALAIAREAGIVTCVPVDGASDLERTAADVGSGPEDTEDEKAASLKRGALVISGPELTSLTPHQWSLLTEYEEVVFARTTPEQKLSILRQYQKQNIVAMTGDGVNDAPSLKAADVGISMGSGSGIAMEAADMILLDSFSSIVVALQYGRVVFDNLKKVIAYLLPAGSFSEFWPVMTSVIFGIPQILSSFLMIIICCFTDCAAATVLSYEKPEADVLLRRPRNVKKDRLVNWQLIFHAYAFIGITESLASFAMAFWYLQRQGIPFKDLWMSFGVLPPHIDPDYYSQRLNEASSIYFVNLVVMQWFNLMATRTRRLSIFQHPPLFDKETQNLYLFPAIVFALAMAILWLYIPPLQPIIQTANVPVEYWFLPFSFGIYIMLIDEARRYWCDQVRPSCSRCVRLKLYCVGSGYQRYKFHDVSTAFAIVNSQVSRRRAAANRADVASIVTVPGSEVTVTASALGSVLDVTDPRYDVFAFGSFMRELPRRLGRSVALDASAAAFVGALGDLRTKQHTADTIRKYVGALSAVQKSLGDESTAYSAETLCAVYLVMAAQPWLSFKGDRHPSHGLGMSHLLRMLVDKQPHDDFLRTLMASVSVVVILESIFNPAIQLEPWIHKVHTLASKEEVDAALKLGLNFRSLDMPWLSKLPGLIRNPVGNSATIKTYYEMIRTDYPGMKRFADSVIEARCVGPPTSLPLKLVRAQTQFHAAQSLVLAIAITLNGFMRKHFGPRDLLAAERYGFCSDVVELAERARHRRPLAAAHIPLCLIAAWLSSRDPTQQTRLGLLLDECAKDYDLIETVRGSTHTGEQDKAGVIRRFARFPMQTAGGQSEPAGRQAGPEGYCAEYCSIL</sequence>
<feature type="transmembrane region" description="Helical" evidence="11">
    <location>
        <begin position="1034"/>
        <end position="1053"/>
    </location>
</feature>
<keyword evidence="7 11" id="KW-1133">Transmembrane helix</keyword>
<dbReference type="InterPro" id="IPR044492">
    <property type="entry name" value="P_typ_ATPase_HD_dom"/>
</dbReference>
<dbReference type="GO" id="GO:0036376">
    <property type="term" value="P:sodium ion export across plasma membrane"/>
    <property type="evidence" value="ECO:0007669"/>
    <property type="project" value="TreeGrafter"/>
</dbReference>
<keyword evidence="9" id="KW-0539">Nucleus</keyword>
<organism evidence="13 14">
    <name type="scientific">Metarhizium album (strain ARSEF 1941)</name>
    <dbReference type="NCBI Taxonomy" id="1081103"/>
    <lineage>
        <taxon>Eukaryota</taxon>
        <taxon>Fungi</taxon>
        <taxon>Dikarya</taxon>
        <taxon>Ascomycota</taxon>
        <taxon>Pezizomycotina</taxon>
        <taxon>Sordariomycetes</taxon>
        <taxon>Hypocreomycetidae</taxon>
        <taxon>Hypocreales</taxon>
        <taxon>Clavicipitaceae</taxon>
        <taxon>Metarhizium</taxon>
    </lineage>
</organism>
<evidence type="ECO:0000256" key="6">
    <source>
        <dbReference type="ARBA" id="ARBA00022967"/>
    </source>
</evidence>
<feature type="transmembrane region" description="Helical" evidence="11">
    <location>
        <begin position="892"/>
        <end position="912"/>
    </location>
</feature>
<dbReference type="InterPro" id="IPR023214">
    <property type="entry name" value="HAD_sf"/>
</dbReference>
<reference evidence="13 14" key="1">
    <citation type="journal article" date="2014" name="Proc. Natl. Acad. Sci. U.S.A.">
        <title>Trajectory and genomic determinants of fungal-pathogen speciation and host adaptation.</title>
        <authorList>
            <person name="Hu X."/>
            <person name="Xiao G."/>
            <person name="Zheng P."/>
            <person name="Shang Y."/>
            <person name="Su Y."/>
            <person name="Zhang X."/>
            <person name="Liu X."/>
            <person name="Zhan S."/>
            <person name="St Leger R.J."/>
            <person name="Wang C."/>
        </authorList>
    </citation>
    <scope>NUCLEOTIDE SEQUENCE [LARGE SCALE GENOMIC DNA]</scope>
    <source>
        <strain evidence="13 14">ARSEF 1941</strain>
    </source>
</reference>
<dbReference type="PROSITE" id="PS00154">
    <property type="entry name" value="ATPASE_E1_E2"/>
    <property type="match status" value="1"/>
</dbReference>
<dbReference type="GO" id="GO:0005524">
    <property type="term" value="F:ATP binding"/>
    <property type="evidence" value="ECO:0007669"/>
    <property type="project" value="UniProtKB-KW"/>
</dbReference>
<dbReference type="Pfam" id="PF00690">
    <property type="entry name" value="Cation_ATPase_N"/>
    <property type="match status" value="1"/>
</dbReference>
<keyword evidence="3 11" id="KW-0812">Transmembrane</keyword>
<dbReference type="EMBL" id="AZHE01000001">
    <property type="protein sequence ID" value="KHO01254.1"/>
    <property type="molecule type" value="Genomic_DNA"/>
</dbReference>
<dbReference type="SUPFAM" id="SSF81660">
    <property type="entry name" value="Metal cation-transporting ATPase, ATP-binding domain N"/>
    <property type="match status" value="1"/>
</dbReference>
<dbReference type="InterPro" id="IPR004014">
    <property type="entry name" value="ATPase_P-typ_cation-transptr_N"/>
</dbReference>
<dbReference type="RefSeq" id="XP_040682319.1">
    <property type="nucleotide sequence ID" value="XM_040819054.1"/>
</dbReference>
<dbReference type="GO" id="GO:1990573">
    <property type="term" value="P:potassium ion import across plasma membrane"/>
    <property type="evidence" value="ECO:0007669"/>
    <property type="project" value="TreeGrafter"/>
</dbReference>
<dbReference type="NCBIfam" id="TIGR01494">
    <property type="entry name" value="ATPase_P-type"/>
    <property type="match status" value="2"/>
</dbReference>
<dbReference type="SUPFAM" id="SSF56784">
    <property type="entry name" value="HAD-like"/>
    <property type="match status" value="1"/>
</dbReference>
<dbReference type="InterPro" id="IPR036412">
    <property type="entry name" value="HAD-like_sf"/>
</dbReference>
<keyword evidence="2" id="KW-1003">Cell membrane</keyword>
<comment type="caution">
    <text evidence="13">The sequence shown here is derived from an EMBL/GenBank/DDBJ whole genome shotgun (WGS) entry which is preliminary data.</text>
</comment>
<evidence type="ECO:0000259" key="12">
    <source>
        <dbReference type="SMART" id="SM00831"/>
    </source>
</evidence>
<evidence type="ECO:0000256" key="5">
    <source>
        <dbReference type="ARBA" id="ARBA00022840"/>
    </source>
</evidence>
<keyword evidence="8 11" id="KW-0472">Membrane</keyword>
<dbReference type="SUPFAM" id="SSF81665">
    <property type="entry name" value="Calcium ATPase, transmembrane domain M"/>
    <property type="match status" value="1"/>
</dbReference>
<feature type="transmembrane region" description="Helical" evidence="11">
    <location>
        <begin position="183"/>
        <end position="202"/>
    </location>
</feature>
<feature type="transmembrane region" description="Helical" evidence="11">
    <location>
        <begin position="862"/>
        <end position="886"/>
    </location>
</feature>
<feature type="transmembrane region" description="Helical" evidence="11">
    <location>
        <begin position="996"/>
        <end position="1013"/>
    </location>
</feature>
<dbReference type="GO" id="GO:0006883">
    <property type="term" value="P:intracellular sodium ion homeostasis"/>
    <property type="evidence" value="ECO:0007669"/>
    <property type="project" value="TreeGrafter"/>
</dbReference>
<keyword evidence="4" id="KW-0547">Nucleotide-binding</keyword>
<dbReference type="InterPro" id="IPR001757">
    <property type="entry name" value="P_typ_ATPase"/>
</dbReference>
<feature type="transmembrane region" description="Helical" evidence="11">
    <location>
        <begin position="380"/>
        <end position="407"/>
    </location>
</feature>
<keyword evidence="5" id="KW-0067">ATP-binding</keyword>
<name>A0A0B2X4K5_METAS</name>
<dbReference type="Gene3D" id="2.70.150.10">
    <property type="entry name" value="Calcium-transporting ATPase, cytoplasmic transduction domain A"/>
    <property type="match status" value="1"/>
</dbReference>
<dbReference type="Pfam" id="PF00689">
    <property type="entry name" value="Cation_ATPase_C"/>
    <property type="match status" value="1"/>
</dbReference>
<dbReference type="HOGENOM" id="CLU_002360_4_2_1"/>
<keyword evidence="14" id="KW-1185">Reference proteome</keyword>
<gene>
    <name evidence="13" type="ORF">MAM_00255</name>
</gene>
<dbReference type="InterPro" id="IPR001138">
    <property type="entry name" value="Zn2Cys6_DnaBD"/>
</dbReference>
<evidence type="ECO:0000256" key="8">
    <source>
        <dbReference type="ARBA" id="ARBA00023136"/>
    </source>
</evidence>
<dbReference type="FunFam" id="3.40.50.1000:FF:000001">
    <property type="entry name" value="Phospholipid-transporting ATPase IC"/>
    <property type="match status" value="1"/>
</dbReference>
<dbReference type="Gene3D" id="3.40.50.1000">
    <property type="entry name" value="HAD superfamily/HAD-like"/>
    <property type="match status" value="1"/>
</dbReference>
<feature type="compositionally biased region" description="Basic and acidic residues" evidence="10">
    <location>
        <begin position="1"/>
        <end position="19"/>
    </location>
</feature>
<dbReference type="SFLD" id="SFLDF00027">
    <property type="entry name" value="p-type_atpase"/>
    <property type="match status" value="1"/>
</dbReference>
<evidence type="ECO:0000256" key="4">
    <source>
        <dbReference type="ARBA" id="ARBA00022741"/>
    </source>
</evidence>
<accession>A0A0B2X4K5</accession>
<dbReference type="InterPro" id="IPR023298">
    <property type="entry name" value="ATPase_P-typ_TM_dom_sf"/>
</dbReference>
<evidence type="ECO:0000256" key="7">
    <source>
        <dbReference type="ARBA" id="ARBA00022989"/>
    </source>
</evidence>
<feature type="transmembrane region" description="Helical" evidence="11">
    <location>
        <begin position="933"/>
        <end position="961"/>
    </location>
</feature>
<dbReference type="GO" id="GO:0008270">
    <property type="term" value="F:zinc ion binding"/>
    <property type="evidence" value="ECO:0007669"/>
    <property type="project" value="InterPro"/>
</dbReference>
<evidence type="ECO:0000256" key="1">
    <source>
        <dbReference type="ARBA" id="ARBA00004651"/>
    </source>
</evidence>
<dbReference type="PRINTS" id="PR00119">
    <property type="entry name" value="CATATPASE"/>
</dbReference>
<dbReference type="GO" id="GO:1902600">
    <property type="term" value="P:proton transmembrane transport"/>
    <property type="evidence" value="ECO:0007669"/>
    <property type="project" value="TreeGrafter"/>
</dbReference>
<dbReference type="GO" id="GO:0030007">
    <property type="term" value="P:intracellular potassium ion homeostasis"/>
    <property type="evidence" value="ECO:0007669"/>
    <property type="project" value="TreeGrafter"/>
</dbReference>
<dbReference type="OrthoDB" id="158672at2759"/>
<comment type="subcellular location">
    <subcellularLocation>
        <location evidence="1">Cell membrane</location>
        <topology evidence="1">Multi-pass membrane protein</topology>
    </subcellularLocation>
</comment>
<dbReference type="InterPro" id="IPR050510">
    <property type="entry name" value="Cation_transp_ATPase_P-type"/>
</dbReference>
<dbReference type="CDD" id="cd00067">
    <property type="entry name" value="GAL4"/>
    <property type="match status" value="1"/>
</dbReference>
<dbReference type="GO" id="GO:0005391">
    <property type="term" value="F:P-type sodium:potassium-exchanging transporter activity"/>
    <property type="evidence" value="ECO:0007669"/>
    <property type="project" value="TreeGrafter"/>
</dbReference>
<dbReference type="PANTHER" id="PTHR43294">
    <property type="entry name" value="SODIUM/POTASSIUM-TRANSPORTING ATPASE SUBUNIT ALPHA"/>
    <property type="match status" value="1"/>
</dbReference>
<feature type="region of interest" description="Disordered" evidence="10">
    <location>
        <begin position="1"/>
        <end position="39"/>
    </location>
</feature>
<dbReference type="InterPro" id="IPR008250">
    <property type="entry name" value="ATPase_P-typ_transduc_dom_A_sf"/>
</dbReference>
<dbReference type="SFLD" id="SFLDS00003">
    <property type="entry name" value="Haloacid_Dehalogenase"/>
    <property type="match status" value="1"/>
</dbReference>
<evidence type="ECO:0000313" key="14">
    <source>
        <dbReference type="Proteomes" id="UP000030816"/>
    </source>
</evidence>